<dbReference type="Pfam" id="PF02469">
    <property type="entry name" value="Fasciclin"/>
    <property type="match status" value="2"/>
</dbReference>
<feature type="domain" description="FAS1" evidence="2">
    <location>
        <begin position="27"/>
        <end position="176"/>
    </location>
</feature>
<sequence>MLNKVLAVSALAASVLAAPLQLPDTKDMDLVTVLNKTAGFRYLSENIGQIPALASALNNMTNVTVLAPSDIALRLFPWDTRYYEEWELAGVDYLQAILAYHILDGVHTNLSTTFAPYKTAVKQKPWTTIPGGQVVLGRFDTRTFETAFVSGRGYVAEAPTYLEYKGGIIYAIDDVLNLPQGVAYELNDKAANATRFIAALGRAGLLDEVESLDRVTIFAPTDEAFRQVEKAVYGLSKADLAATLRYHVVPDQVVYSSGWKNGTTFQTLSDEEIKINVQRRNFIQNARVLGNDVPIKNGVVHVIDQVLNPKFTVKAQNATQGDGVPAFPLGPGFF</sequence>
<dbReference type="AlphaFoldDB" id="A0A0D1Y4W7"/>
<dbReference type="InterPro" id="IPR000782">
    <property type="entry name" value="FAS1_domain"/>
</dbReference>
<organism evidence="3 4">
    <name type="scientific">Exophiala spinifera</name>
    <dbReference type="NCBI Taxonomy" id="91928"/>
    <lineage>
        <taxon>Eukaryota</taxon>
        <taxon>Fungi</taxon>
        <taxon>Dikarya</taxon>
        <taxon>Ascomycota</taxon>
        <taxon>Pezizomycotina</taxon>
        <taxon>Eurotiomycetes</taxon>
        <taxon>Chaetothyriomycetidae</taxon>
        <taxon>Chaetothyriales</taxon>
        <taxon>Herpotrichiellaceae</taxon>
        <taxon>Exophiala</taxon>
    </lineage>
</organism>
<protein>
    <recommendedName>
        <fullName evidence="2">FAS1 domain-containing protein</fullName>
    </recommendedName>
</protein>
<dbReference type="HOGENOM" id="CLU_031281_2_2_1"/>
<dbReference type="PROSITE" id="PS50213">
    <property type="entry name" value="FAS1"/>
    <property type="match status" value="2"/>
</dbReference>
<proteinExistence type="predicted"/>
<dbReference type="GO" id="GO:0016236">
    <property type="term" value="P:macroautophagy"/>
    <property type="evidence" value="ECO:0007669"/>
    <property type="project" value="TreeGrafter"/>
</dbReference>
<name>A0A0D1Y4W7_9EURO</name>
<gene>
    <name evidence="3" type="ORF">PV08_11742</name>
</gene>
<dbReference type="SMART" id="SM00554">
    <property type="entry name" value="FAS1"/>
    <property type="match status" value="2"/>
</dbReference>
<dbReference type="STRING" id="91928.A0A0D1Y4W7"/>
<dbReference type="OrthoDB" id="286301at2759"/>
<feature type="domain" description="FAS1" evidence="2">
    <location>
        <begin position="180"/>
        <end position="307"/>
    </location>
</feature>
<feature type="signal peptide" evidence="1">
    <location>
        <begin position="1"/>
        <end position="17"/>
    </location>
</feature>
<dbReference type="InterPro" id="IPR036378">
    <property type="entry name" value="FAS1_dom_sf"/>
</dbReference>
<keyword evidence="1" id="KW-0732">Signal</keyword>
<dbReference type="GO" id="GO:0000329">
    <property type="term" value="C:fungal-type vacuole membrane"/>
    <property type="evidence" value="ECO:0007669"/>
    <property type="project" value="TreeGrafter"/>
</dbReference>
<dbReference type="SUPFAM" id="SSF82153">
    <property type="entry name" value="FAS1 domain"/>
    <property type="match status" value="2"/>
</dbReference>
<dbReference type="EMBL" id="KN847501">
    <property type="protein sequence ID" value="KIW09966.1"/>
    <property type="molecule type" value="Genomic_DNA"/>
</dbReference>
<evidence type="ECO:0000313" key="4">
    <source>
        <dbReference type="Proteomes" id="UP000053328"/>
    </source>
</evidence>
<dbReference type="VEuPathDB" id="FungiDB:PV08_11742"/>
<reference evidence="3 4" key="1">
    <citation type="submission" date="2015-01" db="EMBL/GenBank/DDBJ databases">
        <title>The Genome Sequence of Exophiala spinifera CBS89968.</title>
        <authorList>
            <consortium name="The Broad Institute Genomics Platform"/>
            <person name="Cuomo C."/>
            <person name="de Hoog S."/>
            <person name="Gorbushina A."/>
            <person name="Stielow B."/>
            <person name="Teixiera M."/>
            <person name="Abouelleil A."/>
            <person name="Chapman S.B."/>
            <person name="Priest M."/>
            <person name="Young S.K."/>
            <person name="Wortman J."/>
            <person name="Nusbaum C."/>
            <person name="Birren B."/>
        </authorList>
    </citation>
    <scope>NUCLEOTIDE SEQUENCE [LARGE SCALE GENOMIC DNA]</scope>
    <source>
        <strain evidence="3 4">CBS 89968</strain>
    </source>
</reference>
<dbReference type="RefSeq" id="XP_016230182.1">
    <property type="nucleotide sequence ID" value="XM_016386050.1"/>
</dbReference>
<keyword evidence="4" id="KW-1185">Reference proteome</keyword>
<dbReference type="Gene3D" id="2.30.180.10">
    <property type="entry name" value="FAS1 domain"/>
    <property type="match status" value="2"/>
</dbReference>
<accession>A0A0D1Y4W7</accession>
<dbReference type="PANTHER" id="PTHR10900">
    <property type="entry name" value="PERIOSTIN-RELATED"/>
    <property type="match status" value="1"/>
</dbReference>
<evidence type="ECO:0000313" key="3">
    <source>
        <dbReference type="EMBL" id="KIW09966.1"/>
    </source>
</evidence>
<dbReference type="GeneID" id="27338825"/>
<dbReference type="PANTHER" id="PTHR10900:SF77">
    <property type="entry name" value="FI19380P1"/>
    <property type="match status" value="1"/>
</dbReference>
<dbReference type="Proteomes" id="UP000053328">
    <property type="component" value="Unassembled WGS sequence"/>
</dbReference>
<evidence type="ECO:0000256" key="1">
    <source>
        <dbReference type="SAM" id="SignalP"/>
    </source>
</evidence>
<evidence type="ECO:0000259" key="2">
    <source>
        <dbReference type="PROSITE" id="PS50213"/>
    </source>
</evidence>
<feature type="chain" id="PRO_5002251703" description="FAS1 domain-containing protein" evidence="1">
    <location>
        <begin position="18"/>
        <end position="334"/>
    </location>
</feature>
<dbReference type="InterPro" id="IPR050904">
    <property type="entry name" value="Adhesion/Biosynth-related"/>
</dbReference>